<dbReference type="PANTHER" id="PTHR23355">
    <property type="entry name" value="RIBONUCLEASE"/>
    <property type="match status" value="1"/>
</dbReference>
<dbReference type="GO" id="GO:0010587">
    <property type="term" value="P:miRNA catabolic process"/>
    <property type="evidence" value="ECO:0007669"/>
    <property type="project" value="TreeGrafter"/>
</dbReference>
<evidence type="ECO:0000256" key="1">
    <source>
        <dbReference type="ARBA" id="ARBA00004496"/>
    </source>
</evidence>
<evidence type="ECO:0000256" key="3">
    <source>
        <dbReference type="ARBA" id="ARBA00022722"/>
    </source>
</evidence>
<dbReference type="Pfam" id="PF00773">
    <property type="entry name" value="RNB"/>
    <property type="match status" value="1"/>
</dbReference>
<dbReference type="InterPro" id="IPR022966">
    <property type="entry name" value="RNase_II/R_CS"/>
</dbReference>
<dbReference type="GO" id="GO:0008266">
    <property type="term" value="F:poly(U) RNA binding"/>
    <property type="evidence" value="ECO:0007669"/>
    <property type="project" value="UniProtKB-ARBA"/>
</dbReference>
<keyword evidence="2" id="KW-0963">Cytoplasm</keyword>
<dbReference type="SMART" id="SM00955">
    <property type="entry name" value="RNB"/>
    <property type="match status" value="1"/>
</dbReference>
<feature type="region of interest" description="Disordered" evidence="10">
    <location>
        <begin position="1"/>
        <end position="195"/>
    </location>
</feature>
<dbReference type="Pfam" id="PF17849">
    <property type="entry name" value="OB_Dis3"/>
    <property type="match status" value="1"/>
</dbReference>
<feature type="compositionally biased region" description="Basic residues" evidence="10">
    <location>
        <begin position="111"/>
        <end position="121"/>
    </location>
</feature>
<feature type="compositionally biased region" description="Basic residues" evidence="10">
    <location>
        <begin position="152"/>
        <end position="162"/>
    </location>
</feature>
<dbReference type="AlphaFoldDB" id="A0A553PUR4"/>
<comment type="caution">
    <text evidence="12">The sequence shown here is derived from an EMBL/GenBank/DDBJ whole genome shotgun (WGS) entry which is preliminary data.</text>
</comment>
<evidence type="ECO:0000256" key="4">
    <source>
        <dbReference type="ARBA" id="ARBA00022723"/>
    </source>
</evidence>
<dbReference type="SUPFAM" id="SSF50249">
    <property type="entry name" value="Nucleic acid-binding proteins"/>
    <property type="match status" value="2"/>
</dbReference>
<evidence type="ECO:0000256" key="2">
    <source>
        <dbReference type="ARBA" id="ARBA00022490"/>
    </source>
</evidence>
<dbReference type="InterPro" id="IPR050180">
    <property type="entry name" value="RNR_Ribonuclease"/>
</dbReference>
<feature type="domain" description="RNB" evidence="11">
    <location>
        <begin position="451"/>
        <end position="801"/>
    </location>
</feature>
<dbReference type="GO" id="GO:0000932">
    <property type="term" value="C:P-body"/>
    <property type="evidence" value="ECO:0007669"/>
    <property type="project" value="TreeGrafter"/>
</dbReference>
<keyword evidence="13" id="KW-1185">Reference proteome</keyword>
<dbReference type="Proteomes" id="UP000316079">
    <property type="component" value="Unassembled WGS sequence"/>
</dbReference>
<proteinExistence type="inferred from homology"/>
<comment type="subcellular location">
    <subcellularLocation>
        <location evidence="1">Cytoplasm</location>
    </subcellularLocation>
</comment>
<dbReference type="InterPro" id="IPR028591">
    <property type="entry name" value="DIS3L2"/>
</dbReference>
<sequence length="914" mass="102216">MASYPQTKSSKCRDRKEAHHPPKSHKDANSRLHPHLEQVDDGDDASTSVNAGSRRKKGNSESSNFKNDSLPHQKRATTDSLHVDKTSNFPTLVGEQGGFLEKNGKMGLGKVSKKASSKQRAKRSEKDLSVSTSPDDSKEAGAQQLSSSCEKTKKRSKKKHTKGNMENKEKGMPSPGVQSRHEKKDKSGKDGRGSGKQLFEAYMTLEDVSAGLKRAELVQDGSADLFLDGISARNRALNGDVVVVKPLPFSASLEVNGDVNEKTTRRLNVPATPDVMVEAQYDGDDEVVGRMKNVSLNEKAPSDGSANACSTERTMQRTAKVVFIVEGKHSRAASGFIKFLPNKSFAMFSPVDHRVPRVNVPLADCPADFSLRPGDYENTLFICRITHWPQDNSFAQGRLVKSLGQAGQIEPETEGILMEYGVDFSEFQEDVLRCLPQNLPWSIPPHELSKRRDLRNECIFTIDPATARDLDDALSCKQLPDGNFEVGVHIADVSFFLEEGNALDHLAGQRATSVYLVQKVIPMLPRLLCEELCSLNPLTDRLTFSVIWTLSPEGKILSEWFGRTVICSCIKLSYDHAQSMIEAPEKRFSAEELPVCAPSHSIQEIQEAVLNLHRIAKQLRGQRFQDGALRLDQLKLSFTLDKESGMPQGCYVYQYRDSNKLVEEFMLLANMAVGHQIYRTFPELALLRRHPPPQTKMVDDLQEFFDQMGLDIDFSSSKALHRSLNENLGRDEYTGARKEVVTHMCSRPMQMAVYFCAGALNDEKSFHHYALNVPLYTHFTSPIRRYADVIVHRLLAASLGCGRRLRLSGEEVHAQASHCNDRKTASKRNRLEKLFQCGDLINGVKECGPLESEAMVMGVLDQSFDVLVLQFGVQKRIYCNSLEGLKEVRYRKLGKKPEMTLVWETDNPSKEPVQ</sequence>
<reference evidence="12 13" key="1">
    <citation type="journal article" date="2019" name="Sci. Data">
        <title>Hybrid genome assembly and annotation of Danionella translucida.</title>
        <authorList>
            <person name="Kadobianskyi M."/>
            <person name="Schulze L."/>
            <person name="Schuelke M."/>
            <person name="Judkewitz B."/>
        </authorList>
    </citation>
    <scope>NUCLEOTIDE SEQUENCE [LARGE SCALE GENOMIC DNA]</scope>
    <source>
        <strain evidence="12 13">Bolton</strain>
    </source>
</reference>
<dbReference type="PROSITE" id="PS01175">
    <property type="entry name" value="RIBONUCLEASE_II"/>
    <property type="match status" value="1"/>
</dbReference>
<dbReference type="Gene3D" id="2.40.50.700">
    <property type="match status" value="1"/>
</dbReference>
<feature type="compositionally biased region" description="Basic and acidic residues" evidence="10">
    <location>
        <begin position="179"/>
        <end position="193"/>
    </location>
</feature>
<dbReference type="InterPro" id="IPR012340">
    <property type="entry name" value="NA-bd_OB-fold"/>
</dbReference>
<dbReference type="InterPro" id="IPR041093">
    <property type="entry name" value="Dis3l2-like_C"/>
</dbReference>
<keyword evidence="8" id="KW-0694">RNA-binding</keyword>
<evidence type="ECO:0000313" key="13">
    <source>
        <dbReference type="Proteomes" id="UP000316079"/>
    </source>
</evidence>
<dbReference type="FunFam" id="2.40.50.700:FF:000003">
    <property type="entry name" value="DIS3-like exonuclease 2"/>
    <property type="match status" value="1"/>
</dbReference>
<dbReference type="HAMAP" id="MF_03045">
    <property type="entry name" value="DIS3L2"/>
    <property type="match status" value="1"/>
</dbReference>
<keyword evidence="7" id="KW-0460">Magnesium</keyword>
<dbReference type="GO" id="GO:0046872">
    <property type="term" value="F:metal ion binding"/>
    <property type="evidence" value="ECO:0007669"/>
    <property type="project" value="UniProtKB-KW"/>
</dbReference>
<dbReference type="OrthoDB" id="372421at2759"/>
<comment type="similarity">
    <text evidence="9">Belongs to the RNR ribonuclease family.</text>
</comment>
<evidence type="ECO:0000256" key="7">
    <source>
        <dbReference type="ARBA" id="ARBA00022842"/>
    </source>
</evidence>
<dbReference type="InterPro" id="IPR041505">
    <property type="entry name" value="Dis3_CSD2"/>
</dbReference>
<dbReference type="GO" id="GO:0006402">
    <property type="term" value="P:mRNA catabolic process"/>
    <property type="evidence" value="ECO:0007669"/>
    <property type="project" value="TreeGrafter"/>
</dbReference>
<dbReference type="PANTHER" id="PTHR23355:SF9">
    <property type="entry name" value="DIS3-LIKE EXONUCLEASE 2"/>
    <property type="match status" value="1"/>
</dbReference>
<dbReference type="GO" id="GO:0000175">
    <property type="term" value="F:3'-5'-RNA exonuclease activity"/>
    <property type="evidence" value="ECO:0007669"/>
    <property type="project" value="InterPro"/>
</dbReference>
<dbReference type="STRING" id="623744.A0A553PUR4"/>
<dbReference type="EMBL" id="SRMA01026627">
    <property type="protein sequence ID" value="TRY81432.1"/>
    <property type="molecule type" value="Genomic_DNA"/>
</dbReference>
<feature type="compositionally biased region" description="Basic and acidic residues" evidence="10">
    <location>
        <begin position="11"/>
        <end position="38"/>
    </location>
</feature>
<dbReference type="Pfam" id="PF17877">
    <property type="entry name" value="Dis3l2_C_term"/>
    <property type="match status" value="1"/>
</dbReference>
<dbReference type="Gene3D" id="2.40.50.690">
    <property type="match status" value="1"/>
</dbReference>
<evidence type="ECO:0000256" key="5">
    <source>
        <dbReference type="ARBA" id="ARBA00022801"/>
    </source>
</evidence>
<dbReference type="Gene3D" id="2.40.50.140">
    <property type="entry name" value="Nucleic acid-binding proteins"/>
    <property type="match status" value="1"/>
</dbReference>
<organism evidence="12 13">
    <name type="scientific">Danionella cerebrum</name>
    <dbReference type="NCBI Taxonomy" id="2873325"/>
    <lineage>
        <taxon>Eukaryota</taxon>
        <taxon>Metazoa</taxon>
        <taxon>Chordata</taxon>
        <taxon>Craniata</taxon>
        <taxon>Vertebrata</taxon>
        <taxon>Euteleostomi</taxon>
        <taxon>Actinopterygii</taxon>
        <taxon>Neopterygii</taxon>
        <taxon>Teleostei</taxon>
        <taxon>Ostariophysi</taxon>
        <taxon>Cypriniformes</taxon>
        <taxon>Danionidae</taxon>
        <taxon>Danioninae</taxon>
        <taxon>Danionella</taxon>
    </lineage>
</organism>
<name>A0A553PUR4_9TELE</name>
<keyword evidence="4" id="KW-0479">Metal-binding</keyword>
<keyword evidence="6" id="KW-0269">Exonuclease</keyword>
<evidence type="ECO:0000313" key="12">
    <source>
        <dbReference type="EMBL" id="TRY81432.1"/>
    </source>
</evidence>
<evidence type="ECO:0000259" key="11">
    <source>
        <dbReference type="SMART" id="SM00955"/>
    </source>
</evidence>
<evidence type="ECO:0000256" key="6">
    <source>
        <dbReference type="ARBA" id="ARBA00022839"/>
    </source>
</evidence>
<evidence type="ECO:0000256" key="9">
    <source>
        <dbReference type="RuleBase" id="RU003901"/>
    </source>
</evidence>
<feature type="non-terminal residue" evidence="12">
    <location>
        <position position="914"/>
    </location>
</feature>
<protein>
    <recommendedName>
        <fullName evidence="11">RNB domain-containing protein</fullName>
    </recommendedName>
</protein>
<gene>
    <name evidence="12" type="ORF">DNTS_008152</name>
</gene>
<evidence type="ECO:0000256" key="8">
    <source>
        <dbReference type="ARBA" id="ARBA00022884"/>
    </source>
</evidence>
<keyword evidence="5" id="KW-0378">Hydrolase</keyword>
<accession>A0A553PUR4</accession>
<evidence type="ECO:0000256" key="10">
    <source>
        <dbReference type="SAM" id="MobiDB-lite"/>
    </source>
</evidence>
<keyword evidence="3" id="KW-0540">Nuclease</keyword>
<dbReference type="InterPro" id="IPR001900">
    <property type="entry name" value="RNase_II/R"/>
</dbReference>